<dbReference type="PANTHER" id="PTHR21705:SF11">
    <property type="entry name" value="FHIP FAMILY PROTEIN CG3558"/>
    <property type="match status" value="1"/>
</dbReference>
<gene>
    <name evidence="4" type="ORF">TSG867_LOCUS19952</name>
</gene>
<feature type="domain" description="FHF complex subunit HOOK-interacting protein C-terminal" evidence="3">
    <location>
        <begin position="324"/>
        <end position="416"/>
    </location>
</feature>
<dbReference type="Pfam" id="PF19311">
    <property type="entry name" value="KELAA"/>
    <property type="match status" value="1"/>
</dbReference>
<dbReference type="InterPro" id="IPR045668">
    <property type="entry name" value="FHIP_KELAA_motif"/>
</dbReference>
<evidence type="ECO:0000313" key="5">
    <source>
        <dbReference type="Proteomes" id="UP000663862"/>
    </source>
</evidence>
<dbReference type="EMBL" id="CAJOBQ010001427">
    <property type="protein sequence ID" value="CAF4486357.1"/>
    <property type="molecule type" value="Genomic_DNA"/>
</dbReference>
<protein>
    <recommendedName>
        <fullName evidence="3">FHF complex subunit HOOK-interacting protein C-terminal domain-containing protein</fullName>
    </recommendedName>
</protein>
<feature type="compositionally biased region" description="Basic and acidic residues" evidence="2">
    <location>
        <begin position="7"/>
        <end position="39"/>
    </location>
</feature>
<dbReference type="InterPro" id="IPR045669">
    <property type="entry name" value="FHIP_C"/>
</dbReference>
<evidence type="ECO:0000259" key="3">
    <source>
        <dbReference type="Pfam" id="PF19314"/>
    </source>
</evidence>
<dbReference type="Proteomes" id="UP000663862">
    <property type="component" value="Unassembled WGS sequence"/>
</dbReference>
<dbReference type="AlphaFoldDB" id="A0A820UKZ9"/>
<dbReference type="Pfam" id="PF19314">
    <property type="entry name" value="DUF5917"/>
    <property type="match status" value="1"/>
</dbReference>
<accession>A0A820UKZ9</accession>
<evidence type="ECO:0000313" key="4">
    <source>
        <dbReference type="EMBL" id="CAF4486357.1"/>
    </source>
</evidence>
<sequence length="571" mass="65125">MFPKPYEQARVRSEGTVDDTSDVKLTGDDNEQARVRSEGAVDDTSDVKFTADGYGCEDDSVQFVEKKCQRKTTADMFGKELKDQEKSGENLQNQLLNSGGFSSGERLKNQESTGQIRRFGNPVCGTLNNCRFSYLNHNVDPYEKVTIADTLYFILHDIVVAVKKQFSDTCANVMDNLNDLYFFVGGGAVLTSDIVRSACSLLLNADQQTCTVLKREFGSRSINTLFDKLFNRVTILKATSFMLSNEEESVASDMAISEQTKVVDPPSYTIFYNCLYDAGYITIDFGREKLFNIASMMFSLRSPSNNNFAWIIDYEGIKNIKDSIGPFLRTIFSKLENMLQNSLYVNLLLTGILARLAHYSQPLLRSLLLNHSLVLETNVKSLFQILSNLKSKLETISQTFNDFNNLIELAHGTLYQRENTAREFDETQKRTCTPSRTRSKSTELDEDEERVFFETRRTPIKERSSKRSRILDFFRGRGRPAIPADKNSNDNQQFHISFIDQTSLKFINIRDNIVTQPINEWDDPKTRNIAYCAVIYNEFLKELAAITLEHSVQQFDDDQIFDDILPISLML</sequence>
<comment type="caution">
    <text evidence="4">The sequence shown here is derived from an EMBL/GenBank/DDBJ whole genome shotgun (WGS) entry which is preliminary data.</text>
</comment>
<evidence type="ECO:0000256" key="1">
    <source>
        <dbReference type="ARBA" id="ARBA00024336"/>
    </source>
</evidence>
<organism evidence="4 5">
    <name type="scientific">Rotaria socialis</name>
    <dbReference type="NCBI Taxonomy" id="392032"/>
    <lineage>
        <taxon>Eukaryota</taxon>
        <taxon>Metazoa</taxon>
        <taxon>Spiralia</taxon>
        <taxon>Gnathifera</taxon>
        <taxon>Rotifera</taxon>
        <taxon>Eurotatoria</taxon>
        <taxon>Bdelloidea</taxon>
        <taxon>Philodinida</taxon>
        <taxon>Philodinidae</taxon>
        <taxon>Rotaria</taxon>
    </lineage>
</organism>
<feature type="region of interest" description="Disordered" evidence="2">
    <location>
        <begin position="1"/>
        <end position="40"/>
    </location>
</feature>
<evidence type="ECO:0000256" key="2">
    <source>
        <dbReference type="SAM" id="MobiDB-lite"/>
    </source>
</evidence>
<reference evidence="4" key="1">
    <citation type="submission" date="2021-02" db="EMBL/GenBank/DDBJ databases">
        <authorList>
            <person name="Nowell W R."/>
        </authorList>
    </citation>
    <scope>NUCLEOTIDE SEQUENCE</scope>
</reference>
<dbReference type="PANTHER" id="PTHR21705">
    <property type="entry name" value="RAI16 PROTEIN-RELATED"/>
    <property type="match status" value="1"/>
</dbReference>
<name>A0A820UKZ9_9BILA</name>
<proteinExistence type="inferred from homology"/>
<comment type="similarity">
    <text evidence="1">Belongs to the FHIP family.</text>
</comment>
<dbReference type="InterPro" id="IPR019384">
    <property type="entry name" value="FHIP"/>
</dbReference>